<organism evidence="1">
    <name type="scientific">Ditylum brightwellii</name>
    <dbReference type="NCBI Taxonomy" id="49249"/>
    <lineage>
        <taxon>Eukaryota</taxon>
        <taxon>Sar</taxon>
        <taxon>Stramenopiles</taxon>
        <taxon>Ochrophyta</taxon>
        <taxon>Bacillariophyta</taxon>
        <taxon>Mediophyceae</taxon>
        <taxon>Lithodesmiophycidae</taxon>
        <taxon>Lithodesmiales</taxon>
        <taxon>Lithodesmiaceae</taxon>
        <taxon>Ditylum</taxon>
    </lineage>
</organism>
<evidence type="ECO:0008006" key="2">
    <source>
        <dbReference type="Google" id="ProtNLM"/>
    </source>
</evidence>
<dbReference type="InterPro" id="IPR050410">
    <property type="entry name" value="CCR4/nocturin_mRNA_transcr"/>
</dbReference>
<protein>
    <recommendedName>
        <fullName evidence="2">Endonuclease/exonuclease/phosphatase domain-containing protein</fullName>
    </recommendedName>
</protein>
<sequence>MIVPSSSSPPSSSFLLISYNILAQSLGSNCIPWVTRISDEWKNRLDHESNSSSSSPKKDWPYIKSKLGKEYKRNFHKNPYTQSDPKSYHDMRRLWSTKSLSCKQDMEQGYPQLNCAQFHSPWNVSFPKPKKKKKDGEGNEEEGKEYENCIATTLGGVLQKELGNTLGYELFQHLMELEENVYDWKTSRGRRVFRSITSNWTTRMSVGGVDGEEVSEQDSNAGSGSGISSGLDCIGNPSIICLQEYDVHASKALYRSCTDDTTDEEEEETFAQAMKVMGYDGIFFPGSSGKSGVATFWKRDEFQLDITREDWEQIEKKESKELDKDAEEDIYISDTIPLGTNWKQAVFNYDLMEEYYGRSGAISSSSQLTLLTELDRKNVGFLRLKHIHTSRILWVFNVHLMTTSRDNERLTFYPGEIRSREIVTISNLVKQHVNKGGGRDNKGEDVVLAGDWNTDVGNLSVLKGCIPHVASLGDMEGMLPSVLNIPTGFSVGEEGSGLLPASYFDWQIQNKSLKGIDERGAILRDAFESVHGRRSHSVSPTKLSVSSSSSILKCDATTNEKTLYCHATSQNSDRREWIDHIWYSGGSMTREKEAQTLVQGSDREEEKEKGYIGVKNLSNTKLPWKPIPDVEEPSDHIPIGVEFEFV</sequence>
<gene>
    <name evidence="1" type="ORF">DBRI1063_LOCUS8087</name>
</gene>
<dbReference type="InterPro" id="IPR036691">
    <property type="entry name" value="Endo/exonu/phosph_ase_sf"/>
</dbReference>
<dbReference type="PANTHER" id="PTHR12121">
    <property type="entry name" value="CARBON CATABOLITE REPRESSOR PROTEIN 4"/>
    <property type="match status" value="1"/>
</dbReference>
<dbReference type="EMBL" id="HBGN01012700">
    <property type="protein sequence ID" value="CAD9324469.1"/>
    <property type="molecule type" value="Transcribed_RNA"/>
</dbReference>
<dbReference type="AlphaFoldDB" id="A0A7S2EA69"/>
<reference evidence="1" key="1">
    <citation type="submission" date="2021-01" db="EMBL/GenBank/DDBJ databases">
        <authorList>
            <person name="Corre E."/>
            <person name="Pelletier E."/>
            <person name="Niang G."/>
            <person name="Scheremetjew M."/>
            <person name="Finn R."/>
            <person name="Kale V."/>
            <person name="Holt S."/>
            <person name="Cochrane G."/>
            <person name="Meng A."/>
            <person name="Brown T."/>
            <person name="Cohen L."/>
        </authorList>
    </citation>
    <scope>NUCLEOTIDE SEQUENCE</scope>
    <source>
        <strain evidence="1">Pop2</strain>
    </source>
</reference>
<accession>A0A7S2EA69</accession>
<evidence type="ECO:0000313" key="1">
    <source>
        <dbReference type="EMBL" id="CAD9324469.1"/>
    </source>
</evidence>
<name>A0A7S2EA69_9STRA</name>
<dbReference type="SUPFAM" id="SSF56219">
    <property type="entry name" value="DNase I-like"/>
    <property type="match status" value="1"/>
</dbReference>
<dbReference type="Gene3D" id="3.60.10.10">
    <property type="entry name" value="Endonuclease/exonuclease/phosphatase"/>
    <property type="match status" value="1"/>
</dbReference>
<proteinExistence type="predicted"/>
<dbReference type="PANTHER" id="PTHR12121:SF36">
    <property type="entry name" value="ENDONUCLEASE_EXONUCLEASE_PHOSPHATASE DOMAIN-CONTAINING PROTEIN"/>
    <property type="match status" value="1"/>
</dbReference>
<dbReference type="GO" id="GO:0000175">
    <property type="term" value="F:3'-5'-RNA exonuclease activity"/>
    <property type="evidence" value="ECO:0007669"/>
    <property type="project" value="TreeGrafter"/>
</dbReference>